<proteinExistence type="predicted"/>
<dbReference type="AlphaFoldDB" id="A0A917N5D4"/>
<protein>
    <submittedName>
        <fullName evidence="2">Uncharacterized protein</fullName>
    </submittedName>
</protein>
<accession>A0A917N5D4</accession>
<keyword evidence="3" id="KW-1185">Reference proteome</keyword>
<organism evidence="2 3">
    <name type="scientific">Enterococcus alcedinis</name>
    <dbReference type="NCBI Taxonomy" id="1274384"/>
    <lineage>
        <taxon>Bacteria</taxon>
        <taxon>Bacillati</taxon>
        <taxon>Bacillota</taxon>
        <taxon>Bacilli</taxon>
        <taxon>Lactobacillales</taxon>
        <taxon>Enterococcaceae</taxon>
        <taxon>Enterococcus</taxon>
    </lineage>
</organism>
<name>A0A917N5D4_9ENTE</name>
<feature type="transmembrane region" description="Helical" evidence="1">
    <location>
        <begin position="267"/>
        <end position="285"/>
    </location>
</feature>
<sequence>MKKINFMIFKKRFYLFFLLFFTVFFMNLFLWNETKQLIQEFPRLMMLKSNISDEIYDISYVPPSYDDGLVKDYNPESKENIDNFLIESFYDTEGKTKIYLGKEKYLNSSKKDKESLLTPISVTQLKNKLKIEVLDPEFFSDIIIFDLKPEELEVIKKKAKELNFDIYIYSLRESFQNVWNYYFGNFIFGLVSSVIFMSFSLFIIYLIITSGLKIFQQEIRILRIVGLSKIKIERNFNILLIFPIILTLPLFFIFVQSIDMIITVSDVAYLLASNTILIIFSHVLINKKIRRKMNADS</sequence>
<feature type="transmembrane region" description="Helical" evidence="1">
    <location>
        <begin position="236"/>
        <end position="255"/>
    </location>
</feature>
<reference evidence="2" key="1">
    <citation type="journal article" date="2014" name="Int. J. Syst. Evol. Microbiol.">
        <title>Complete genome sequence of Corynebacterium casei LMG S-19264T (=DSM 44701T), isolated from a smear-ripened cheese.</title>
        <authorList>
            <consortium name="US DOE Joint Genome Institute (JGI-PGF)"/>
            <person name="Walter F."/>
            <person name="Albersmeier A."/>
            <person name="Kalinowski J."/>
            <person name="Ruckert C."/>
        </authorList>
    </citation>
    <scope>NUCLEOTIDE SEQUENCE</scope>
    <source>
        <strain evidence="2">CCM 8433</strain>
    </source>
</reference>
<gene>
    <name evidence="2" type="ORF">GCM10011482_22890</name>
</gene>
<feature type="transmembrane region" description="Helical" evidence="1">
    <location>
        <begin position="12"/>
        <end position="31"/>
    </location>
</feature>
<dbReference type="Proteomes" id="UP000622610">
    <property type="component" value="Unassembled WGS sequence"/>
</dbReference>
<keyword evidence="1" id="KW-1133">Transmembrane helix</keyword>
<evidence type="ECO:0000256" key="1">
    <source>
        <dbReference type="SAM" id="Phobius"/>
    </source>
</evidence>
<keyword evidence="1" id="KW-0812">Transmembrane</keyword>
<keyword evidence="1" id="KW-0472">Membrane</keyword>
<feature type="transmembrane region" description="Helical" evidence="1">
    <location>
        <begin position="186"/>
        <end position="215"/>
    </location>
</feature>
<evidence type="ECO:0000313" key="3">
    <source>
        <dbReference type="Proteomes" id="UP000622610"/>
    </source>
</evidence>
<reference evidence="2" key="2">
    <citation type="submission" date="2020-09" db="EMBL/GenBank/DDBJ databases">
        <authorList>
            <person name="Sun Q."/>
            <person name="Sedlacek I."/>
        </authorList>
    </citation>
    <scope>NUCLEOTIDE SEQUENCE</scope>
    <source>
        <strain evidence="2">CCM 8433</strain>
    </source>
</reference>
<comment type="caution">
    <text evidence="2">The sequence shown here is derived from an EMBL/GenBank/DDBJ whole genome shotgun (WGS) entry which is preliminary data.</text>
</comment>
<evidence type="ECO:0000313" key="2">
    <source>
        <dbReference type="EMBL" id="GGI66635.1"/>
    </source>
</evidence>
<dbReference type="EMBL" id="BMDT01000014">
    <property type="protein sequence ID" value="GGI66635.1"/>
    <property type="molecule type" value="Genomic_DNA"/>
</dbReference>